<keyword evidence="2" id="KW-1133">Transmembrane helix</keyword>
<keyword evidence="4" id="KW-1185">Reference proteome</keyword>
<evidence type="ECO:0008006" key="5">
    <source>
        <dbReference type="Google" id="ProtNLM"/>
    </source>
</evidence>
<dbReference type="RefSeq" id="WP_194414449.1">
    <property type="nucleotide sequence ID" value="NZ_BAABKZ010000002.1"/>
</dbReference>
<evidence type="ECO:0000313" key="3">
    <source>
        <dbReference type="EMBL" id="GAA5093797.1"/>
    </source>
</evidence>
<feature type="region of interest" description="Disordered" evidence="1">
    <location>
        <begin position="53"/>
        <end position="74"/>
    </location>
</feature>
<feature type="transmembrane region" description="Helical" evidence="2">
    <location>
        <begin position="21"/>
        <end position="43"/>
    </location>
</feature>
<reference evidence="4" key="1">
    <citation type="journal article" date="2019" name="Int. J. Syst. Evol. Microbiol.">
        <title>The Global Catalogue of Microorganisms (GCM) 10K type strain sequencing project: providing services to taxonomists for standard genome sequencing and annotation.</title>
        <authorList>
            <consortium name="The Broad Institute Genomics Platform"/>
            <consortium name="The Broad Institute Genome Sequencing Center for Infectious Disease"/>
            <person name="Wu L."/>
            <person name="Ma J."/>
        </authorList>
    </citation>
    <scope>NUCLEOTIDE SEQUENCE [LARGE SCALE GENOMIC DNA]</scope>
    <source>
        <strain evidence="4">JCM 18959</strain>
    </source>
</reference>
<evidence type="ECO:0000313" key="4">
    <source>
        <dbReference type="Proteomes" id="UP001501407"/>
    </source>
</evidence>
<proteinExistence type="predicted"/>
<protein>
    <recommendedName>
        <fullName evidence="5">Tat pathway signal sequence domain protein</fullName>
    </recommendedName>
</protein>
<name>A0ABP9MGG3_9MICO</name>
<dbReference type="Proteomes" id="UP001501407">
    <property type="component" value="Unassembled WGS sequence"/>
</dbReference>
<keyword evidence="2" id="KW-0812">Transmembrane</keyword>
<dbReference type="EMBL" id="BAABKZ010000002">
    <property type="protein sequence ID" value="GAA5093797.1"/>
    <property type="molecule type" value="Genomic_DNA"/>
</dbReference>
<evidence type="ECO:0000256" key="1">
    <source>
        <dbReference type="SAM" id="MobiDB-lite"/>
    </source>
</evidence>
<sequence>MQSPPKSLQSPPSGTGKKSRAPFVIVGGAIVAAAAIVGGVIAIPAVSGASDAVASGTDEVPSVTGKPALGSPRDPLSADELGYALHLATADASVPGDVTSVDGSEAPQVLSVDVSTRDVDHAERIVDVVLYDYTSNRTILQAVNLTTGGVESSASAGVQPPPSPDEVDYAFGLFLDDAAASAAVRDEFAAITGTALESIDQLGVSGGTFLPDASTIGGEACALDRCVEMQFRVPGGGYLDTTAFVVDLSAHTVIGIR</sequence>
<evidence type="ECO:0000256" key="2">
    <source>
        <dbReference type="SAM" id="Phobius"/>
    </source>
</evidence>
<keyword evidence="2" id="KW-0472">Membrane</keyword>
<organism evidence="3 4">
    <name type="scientific">Microbacterium yannicii</name>
    <dbReference type="NCBI Taxonomy" id="671622"/>
    <lineage>
        <taxon>Bacteria</taxon>
        <taxon>Bacillati</taxon>
        <taxon>Actinomycetota</taxon>
        <taxon>Actinomycetes</taxon>
        <taxon>Micrococcales</taxon>
        <taxon>Microbacteriaceae</taxon>
        <taxon>Microbacterium</taxon>
    </lineage>
</organism>
<comment type="caution">
    <text evidence="3">The sequence shown here is derived from an EMBL/GenBank/DDBJ whole genome shotgun (WGS) entry which is preliminary data.</text>
</comment>
<gene>
    <name evidence="3" type="ORF">GCM10025760_24440</name>
</gene>
<accession>A0ABP9MGG3</accession>